<evidence type="ECO:0000313" key="3">
    <source>
        <dbReference type="EMBL" id="PRW65351.1"/>
    </source>
</evidence>
<organism evidence="3 4">
    <name type="scientific">Actinopolyspora mortivallis</name>
    <dbReference type="NCBI Taxonomy" id="33906"/>
    <lineage>
        <taxon>Bacteria</taxon>
        <taxon>Bacillati</taxon>
        <taxon>Actinomycetota</taxon>
        <taxon>Actinomycetes</taxon>
        <taxon>Actinopolysporales</taxon>
        <taxon>Actinopolysporaceae</taxon>
        <taxon>Actinopolyspora</taxon>
    </lineage>
</organism>
<dbReference type="EMBL" id="PVSR01000001">
    <property type="protein sequence ID" value="PRW65351.1"/>
    <property type="molecule type" value="Genomic_DNA"/>
</dbReference>
<feature type="domain" description="DUF6603" evidence="2">
    <location>
        <begin position="2"/>
        <end position="141"/>
    </location>
</feature>
<evidence type="ECO:0000313" key="4">
    <source>
        <dbReference type="Proteomes" id="UP000239352"/>
    </source>
</evidence>
<feature type="compositionally biased region" description="Basic residues" evidence="1">
    <location>
        <begin position="142"/>
        <end position="153"/>
    </location>
</feature>
<feature type="region of interest" description="Disordered" evidence="1">
    <location>
        <begin position="120"/>
        <end position="182"/>
    </location>
</feature>
<dbReference type="InParanoid" id="A0A2T0H1V5"/>
<sequence length="235" mass="26260">MTDGALWLAGGVRAVSFELVEITALAMVQFGSEFRIGLYGTAGAQFPKKPKRPWGKLSIDIAADYRSRDDVLEINAILAKDFFLVGPMCRASGETRFWGWFGRSARPGDFVRTVGGYHRSLDEGRKPVHSPSARRVGFDRARRARPRSCHSRSRPPDQRRGRITARRTTAPPDPCVAGVLRQPPTSVSNDGFHCLEQHEISTDVHCGGNSVPNQCSTLIGGSRRWSFPRLWWVRR</sequence>
<gene>
    <name evidence="3" type="ORF">CEP50_02255</name>
</gene>
<protein>
    <recommendedName>
        <fullName evidence="2">DUF6603 domain-containing protein</fullName>
    </recommendedName>
</protein>
<dbReference type="AlphaFoldDB" id="A0A2T0H1V5"/>
<name>A0A2T0H1V5_ACTMO</name>
<dbReference type="Pfam" id="PF20248">
    <property type="entry name" value="DUF6603"/>
    <property type="match status" value="1"/>
</dbReference>
<comment type="caution">
    <text evidence="3">The sequence shown here is derived from an EMBL/GenBank/DDBJ whole genome shotgun (WGS) entry which is preliminary data.</text>
</comment>
<keyword evidence="4" id="KW-1185">Reference proteome</keyword>
<evidence type="ECO:0000256" key="1">
    <source>
        <dbReference type="SAM" id="MobiDB-lite"/>
    </source>
</evidence>
<evidence type="ECO:0000259" key="2">
    <source>
        <dbReference type="Pfam" id="PF20248"/>
    </source>
</evidence>
<dbReference type="Proteomes" id="UP000239352">
    <property type="component" value="Unassembled WGS sequence"/>
</dbReference>
<dbReference type="InterPro" id="IPR046538">
    <property type="entry name" value="DUF6603"/>
</dbReference>
<accession>A0A2T0H1V5</accession>
<reference evidence="3 4" key="1">
    <citation type="submission" date="2018-03" db="EMBL/GenBank/DDBJ databases">
        <title>Actinopolyspora mortivallis from Sahara, screening for active biomolecules.</title>
        <authorList>
            <person name="Selama O."/>
            <person name="Wellington E.M.H."/>
            <person name="Hacene H."/>
        </authorList>
    </citation>
    <scope>NUCLEOTIDE SEQUENCE [LARGE SCALE GENOMIC DNA]</scope>
    <source>
        <strain evidence="3 4">M5A</strain>
    </source>
</reference>
<proteinExistence type="predicted"/>